<dbReference type="OrthoDB" id="153872at2759"/>
<feature type="compositionally biased region" description="Acidic residues" evidence="7">
    <location>
        <begin position="506"/>
        <end position="526"/>
    </location>
</feature>
<dbReference type="Pfam" id="PF04658">
    <property type="entry name" value="TAFII55_N"/>
    <property type="match status" value="1"/>
</dbReference>
<comment type="subcellular location">
    <subcellularLocation>
        <location evidence="1">Nucleus</location>
    </subcellularLocation>
</comment>
<feature type="domain" description="TAFII55 protein conserved region" evidence="8">
    <location>
        <begin position="108"/>
        <end position="258"/>
    </location>
</feature>
<feature type="region of interest" description="Disordered" evidence="7">
    <location>
        <begin position="296"/>
        <end position="343"/>
    </location>
</feature>
<dbReference type="PANTHER" id="PTHR12228">
    <property type="entry name" value="TRANSCRIPTION INITIATION FACTOR TFIID 55 KD SUBUNIT-RELATED"/>
    <property type="match status" value="1"/>
</dbReference>
<evidence type="ECO:0000256" key="6">
    <source>
        <dbReference type="SAM" id="Coils"/>
    </source>
</evidence>
<dbReference type="GO" id="GO:0016251">
    <property type="term" value="F:RNA polymerase II general transcription initiation factor activity"/>
    <property type="evidence" value="ECO:0007669"/>
    <property type="project" value="TreeGrafter"/>
</dbReference>
<dbReference type="EMBL" id="SGPL01000107">
    <property type="protein sequence ID" value="THH17541.1"/>
    <property type="molecule type" value="Genomic_DNA"/>
</dbReference>
<feature type="compositionally biased region" description="Acidic residues" evidence="7">
    <location>
        <begin position="1"/>
        <end position="12"/>
    </location>
</feature>
<dbReference type="Proteomes" id="UP000310158">
    <property type="component" value="Unassembled WGS sequence"/>
</dbReference>
<feature type="compositionally biased region" description="Basic residues" evidence="7">
    <location>
        <begin position="62"/>
        <end position="73"/>
    </location>
</feature>
<comment type="similarity">
    <text evidence="2">Belongs to the TAF7 family.</text>
</comment>
<dbReference type="CDD" id="cd08047">
    <property type="entry name" value="TAF7"/>
    <property type="match status" value="1"/>
</dbReference>
<dbReference type="SMART" id="SM01370">
    <property type="entry name" value="TAFII55_N"/>
    <property type="match status" value="1"/>
</dbReference>
<reference evidence="9 10" key="1">
    <citation type="submission" date="2019-02" db="EMBL/GenBank/DDBJ databases">
        <title>Genome sequencing of the rare red list fungi Bondarzewia mesenterica.</title>
        <authorList>
            <person name="Buettner E."/>
            <person name="Kellner H."/>
        </authorList>
    </citation>
    <scope>NUCLEOTIDE SEQUENCE [LARGE SCALE GENOMIC DNA]</scope>
    <source>
        <strain evidence="9 10">DSM 108281</strain>
    </source>
</reference>
<feature type="compositionally biased region" description="Acidic residues" evidence="7">
    <location>
        <begin position="356"/>
        <end position="385"/>
    </location>
</feature>
<feature type="compositionally biased region" description="Acidic residues" evidence="7">
    <location>
        <begin position="327"/>
        <end position="343"/>
    </location>
</feature>
<evidence type="ECO:0000256" key="3">
    <source>
        <dbReference type="ARBA" id="ARBA00023015"/>
    </source>
</evidence>
<feature type="compositionally biased region" description="Acidic residues" evidence="7">
    <location>
        <begin position="458"/>
        <end position="475"/>
    </location>
</feature>
<keyword evidence="3" id="KW-0805">Transcription regulation</keyword>
<evidence type="ECO:0000313" key="9">
    <source>
        <dbReference type="EMBL" id="THH17541.1"/>
    </source>
</evidence>
<evidence type="ECO:0000256" key="1">
    <source>
        <dbReference type="ARBA" id="ARBA00004123"/>
    </source>
</evidence>
<evidence type="ECO:0000256" key="4">
    <source>
        <dbReference type="ARBA" id="ARBA00023163"/>
    </source>
</evidence>
<dbReference type="InterPro" id="IPR006751">
    <property type="entry name" value="TAFII55_prot_cons_reg"/>
</dbReference>
<sequence>MDDDLIVVDDFEPSTSNGISHAPPVASTSAATLPASTRPQRAAARRRSTPALSDFTSERQTRSSHAKPRAAPKLKLKLSEKAAAQAPGTSFLGAYDRELDSDDEELSFEEQFILRMPPGEDCERLRKMVVARETGQDVWFKFKDARRAVFHIGGNAYTSKLVDLPCIIEAQKTLDNKQMFKVADICQMLLVEDRIPNEEALANHKSFNIDDFIWQHGITPPLHYVRKRRFRKRVNKRTIESVEQEVERLLEEDAAADQVRYGRSFPLVFIHVLLSLMSEFSVDVLENVNPDLSDSEFLEREEPLEAATPGGFLSEAGDMTTPAAGEGGEETEEEEEQEAEGEIDEELAAELDLALGDEGEGEEEEEEEEESEEEEEEDEDEDEETAQARELLHEEIADLEAAVRKKESEVASAGNPLIRRRFEEALRKLRADLDMKLAQKDEMKEMARRRKEGMVSEGGDDEGEGEEEGEAEEGDVDIEMAMATEMDRMALPVPQIQIQEVGAAEEGADENDLFGPDEEEVGMDTS</sequence>
<feature type="region of interest" description="Disordered" evidence="7">
    <location>
        <begin position="501"/>
        <end position="526"/>
    </location>
</feature>
<evidence type="ECO:0000259" key="8">
    <source>
        <dbReference type="SMART" id="SM01370"/>
    </source>
</evidence>
<evidence type="ECO:0000256" key="5">
    <source>
        <dbReference type="ARBA" id="ARBA00023242"/>
    </source>
</evidence>
<name>A0A4S4M087_9AGAM</name>
<feature type="region of interest" description="Disordered" evidence="7">
    <location>
        <begin position="444"/>
        <end position="475"/>
    </location>
</feature>
<feature type="region of interest" description="Disordered" evidence="7">
    <location>
        <begin position="356"/>
        <end position="418"/>
    </location>
</feature>
<keyword evidence="4" id="KW-0804">Transcription</keyword>
<comment type="caution">
    <text evidence="9">The sequence shown here is derived from an EMBL/GenBank/DDBJ whole genome shotgun (WGS) entry which is preliminary data.</text>
</comment>
<gene>
    <name evidence="9" type="ORF">EW146_g3294</name>
</gene>
<evidence type="ECO:0000256" key="7">
    <source>
        <dbReference type="SAM" id="MobiDB-lite"/>
    </source>
</evidence>
<feature type="compositionally biased region" description="Basic and acidic residues" evidence="7">
    <location>
        <begin position="386"/>
        <end position="409"/>
    </location>
</feature>
<dbReference type="AlphaFoldDB" id="A0A4S4M087"/>
<dbReference type="PANTHER" id="PTHR12228:SF0">
    <property type="entry name" value="TATA-BOX BINDING PROTEIN ASSOCIATED FACTOR 7"/>
    <property type="match status" value="1"/>
</dbReference>
<dbReference type="GO" id="GO:0005669">
    <property type="term" value="C:transcription factor TFIID complex"/>
    <property type="evidence" value="ECO:0007669"/>
    <property type="project" value="InterPro"/>
</dbReference>
<protein>
    <recommendedName>
        <fullName evidence="8">TAFII55 protein conserved region domain-containing protein</fullName>
    </recommendedName>
</protein>
<feature type="region of interest" description="Disordered" evidence="7">
    <location>
        <begin position="1"/>
        <end position="73"/>
    </location>
</feature>
<feature type="compositionally biased region" description="Low complexity" evidence="7">
    <location>
        <begin position="22"/>
        <end position="37"/>
    </location>
</feature>
<evidence type="ECO:0000256" key="2">
    <source>
        <dbReference type="ARBA" id="ARBA00009368"/>
    </source>
</evidence>
<proteinExistence type="inferred from homology"/>
<keyword evidence="10" id="KW-1185">Reference proteome</keyword>
<feature type="coiled-coil region" evidence="6">
    <location>
        <begin position="232"/>
        <end position="259"/>
    </location>
</feature>
<accession>A0A4S4M087</accession>
<organism evidence="9 10">
    <name type="scientific">Bondarzewia mesenterica</name>
    <dbReference type="NCBI Taxonomy" id="1095465"/>
    <lineage>
        <taxon>Eukaryota</taxon>
        <taxon>Fungi</taxon>
        <taxon>Dikarya</taxon>
        <taxon>Basidiomycota</taxon>
        <taxon>Agaricomycotina</taxon>
        <taxon>Agaricomycetes</taxon>
        <taxon>Russulales</taxon>
        <taxon>Bondarzewiaceae</taxon>
        <taxon>Bondarzewia</taxon>
    </lineage>
</organism>
<dbReference type="InterPro" id="IPR037817">
    <property type="entry name" value="TAF7"/>
</dbReference>
<keyword evidence="5" id="KW-0539">Nucleus</keyword>
<dbReference type="GO" id="GO:0051123">
    <property type="term" value="P:RNA polymerase II preinitiation complex assembly"/>
    <property type="evidence" value="ECO:0007669"/>
    <property type="project" value="TreeGrafter"/>
</dbReference>
<keyword evidence="6" id="KW-0175">Coiled coil</keyword>
<evidence type="ECO:0000313" key="10">
    <source>
        <dbReference type="Proteomes" id="UP000310158"/>
    </source>
</evidence>